<reference evidence="10 11" key="1">
    <citation type="submission" date="2019-02" db="EMBL/GenBank/DDBJ databases">
        <title>Deep-cultivation of Planctomycetes and their phenomic and genomic characterization uncovers novel biology.</title>
        <authorList>
            <person name="Wiegand S."/>
            <person name="Jogler M."/>
            <person name="Boedeker C."/>
            <person name="Pinto D."/>
            <person name="Vollmers J."/>
            <person name="Rivas-Marin E."/>
            <person name="Kohn T."/>
            <person name="Peeters S.H."/>
            <person name="Heuer A."/>
            <person name="Rast P."/>
            <person name="Oberbeckmann S."/>
            <person name="Bunk B."/>
            <person name="Jeske O."/>
            <person name="Meyerdierks A."/>
            <person name="Storesund J.E."/>
            <person name="Kallscheuer N."/>
            <person name="Luecker S."/>
            <person name="Lage O.M."/>
            <person name="Pohl T."/>
            <person name="Merkel B.J."/>
            <person name="Hornburger P."/>
            <person name="Mueller R.-W."/>
            <person name="Bruemmer F."/>
            <person name="Labrenz M."/>
            <person name="Spormann A.M."/>
            <person name="Op Den Camp H."/>
            <person name="Overmann J."/>
            <person name="Amann R."/>
            <person name="Jetten M.S.M."/>
            <person name="Mascher T."/>
            <person name="Medema M.H."/>
            <person name="Devos D.P."/>
            <person name="Kaster A.-K."/>
            <person name="Ovreas L."/>
            <person name="Rohde M."/>
            <person name="Galperin M.Y."/>
            <person name="Jogler C."/>
        </authorList>
    </citation>
    <scope>NUCLEOTIDE SEQUENCE [LARGE SCALE GENOMIC DNA]</scope>
    <source>
        <strain evidence="10 11">Pan54</strain>
    </source>
</reference>
<dbReference type="PANTHER" id="PTHR32063:SF24">
    <property type="entry name" value="CATION EFFLUX SYSTEM (ACRB_ACRD_ACRF FAMILY)"/>
    <property type="match status" value="1"/>
</dbReference>
<dbReference type="AlphaFoldDB" id="A0A5C5XPN6"/>
<feature type="region of interest" description="Disordered" evidence="8">
    <location>
        <begin position="1039"/>
        <end position="1076"/>
    </location>
</feature>
<keyword evidence="3" id="KW-0813">Transport</keyword>
<dbReference type="NCBIfam" id="TIGR00914">
    <property type="entry name" value="2A0601"/>
    <property type="match status" value="1"/>
</dbReference>
<dbReference type="SUPFAM" id="SSF82714">
    <property type="entry name" value="Multidrug efflux transporter AcrB TolC docking domain, DN and DC subdomains"/>
    <property type="match status" value="2"/>
</dbReference>
<evidence type="ECO:0000313" key="10">
    <source>
        <dbReference type="EMBL" id="TWT64363.1"/>
    </source>
</evidence>
<feature type="transmembrane region" description="Helical" evidence="9">
    <location>
        <begin position="450"/>
        <end position="469"/>
    </location>
</feature>
<feature type="transmembrane region" description="Helical" evidence="9">
    <location>
        <begin position="390"/>
        <end position="409"/>
    </location>
</feature>
<comment type="caution">
    <text evidence="10">The sequence shown here is derived from an EMBL/GenBank/DDBJ whole genome shotgun (WGS) entry which is preliminary data.</text>
</comment>
<evidence type="ECO:0000256" key="1">
    <source>
        <dbReference type="ARBA" id="ARBA00004651"/>
    </source>
</evidence>
<dbReference type="SUPFAM" id="SSF82693">
    <property type="entry name" value="Multidrug efflux transporter AcrB pore domain, PN1, PN2, PC1 and PC2 subdomains"/>
    <property type="match status" value="1"/>
</dbReference>
<evidence type="ECO:0000256" key="8">
    <source>
        <dbReference type="SAM" id="MobiDB-lite"/>
    </source>
</evidence>
<keyword evidence="4" id="KW-1003">Cell membrane</keyword>
<organism evidence="10 11">
    <name type="scientific">Rubinisphaera italica</name>
    <dbReference type="NCBI Taxonomy" id="2527969"/>
    <lineage>
        <taxon>Bacteria</taxon>
        <taxon>Pseudomonadati</taxon>
        <taxon>Planctomycetota</taxon>
        <taxon>Planctomycetia</taxon>
        <taxon>Planctomycetales</taxon>
        <taxon>Planctomycetaceae</taxon>
        <taxon>Rubinisphaera</taxon>
    </lineage>
</organism>
<feature type="transmembrane region" description="Helical" evidence="9">
    <location>
        <begin position="481"/>
        <end position="504"/>
    </location>
</feature>
<name>A0A5C5XPN6_9PLAN</name>
<evidence type="ECO:0000256" key="5">
    <source>
        <dbReference type="ARBA" id="ARBA00022692"/>
    </source>
</evidence>
<accession>A0A5C5XPN6</accession>
<dbReference type="Gene3D" id="1.20.1640.10">
    <property type="entry name" value="Multidrug efflux transporter AcrB transmembrane domain"/>
    <property type="match status" value="2"/>
</dbReference>
<evidence type="ECO:0000256" key="3">
    <source>
        <dbReference type="ARBA" id="ARBA00022448"/>
    </source>
</evidence>
<evidence type="ECO:0000256" key="7">
    <source>
        <dbReference type="ARBA" id="ARBA00023136"/>
    </source>
</evidence>
<dbReference type="Gene3D" id="3.30.70.1430">
    <property type="entry name" value="Multidrug efflux transporter AcrB pore domain"/>
    <property type="match status" value="2"/>
</dbReference>
<dbReference type="GO" id="GO:0042910">
    <property type="term" value="F:xenobiotic transmembrane transporter activity"/>
    <property type="evidence" value="ECO:0007669"/>
    <property type="project" value="TreeGrafter"/>
</dbReference>
<feature type="transmembrane region" description="Helical" evidence="9">
    <location>
        <begin position="899"/>
        <end position="919"/>
    </location>
</feature>
<gene>
    <name evidence="10" type="primary">czcA_6</name>
    <name evidence="10" type="ORF">Pan54_51250</name>
</gene>
<feature type="transmembrane region" description="Helical" evidence="9">
    <location>
        <begin position="1003"/>
        <end position="1029"/>
    </location>
</feature>
<feature type="compositionally biased region" description="Basic and acidic residues" evidence="8">
    <location>
        <begin position="1067"/>
        <end position="1076"/>
    </location>
</feature>
<dbReference type="Proteomes" id="UP000316095">
    <property type="component" value="Unassembled WGS sequence"/>
</dbReference>
<evidence type="ECO:0000256" key="2">
    <source>
        <dbReference type="ARBA" id="ARBA00010942"/>
    </source>
</evidence>
<keyword evidence="7 9" id="KW-0472">Membrane</keyword>
<evidence type="ECO:0000256" key="4">
    <source>
        <dbReference type="ARBA" id="ARBA00022475"/>
    </source>
</evidence>
<dbReference type="SUPFAM" id="SSF82866">
    <property type="entry name" value="Multidrug efflux transporter AcrB transmembrane domain"/>
    <property type="match status" value="2"/>
</dbReference>
<dbReference type="GO" id="GO:0005886">
    <property type="term" value="C:plasma membrane"/>
    <property type="evidence" value="ECO:0007669"/>
    <property type="project" value="UniProtKB-SubCell"/>
</dbReference>
<dbReference type="Gene3D" id="3.30.70.1440">
    <property type="entry name" value="Multidrug efflux transporter AcrB pore domain"/>
    <property type="match status" value="1"/>
</dbReference>
<evidence type="ECO:0000256" key="6">
    <source>
        <dbReference type="ARBA" id="ARBA00022989"/>
    </source>
</evidence>
<keyword evidence="11" id="KW-1185">Reference proteome</keyword>
<feature type="transmembrane region" description="Helical" evidence="9">
    <location>
        <begin position="355"/>
        <end position="378"/>
    </location>
</feature>
<protein>
    <submittedName>
        <fullName evidence="10">Cobalt-zinc-cadmium resistance protein CzcA</fullName>
    </submittedName>
</protein>
<dbReference type="PANTHER" id="PTHR32063">
    <property type="match status" value="1"/>
</dbReference>
<feature type="transmembrane region" description="Helical" evidence="9">
    <location>
        <begin position="970"/>
        <end position="991"/>
    </location>
</feature>
<dbReference type="RefSeq" id="WP_146506080.1">
    <property type="nucleotide sequence ID" value="NZ_SJPG01000001.1"/>
</dbReference>
<feature type="transmembrane region" description="Helical" evidence="9">
    <location>
        <begin position="535"/>
        <end position="553"/>
    </location>
</feature>
<dbReference type="InterPro" id="IPR004763">
    <property type="entry name" value="CusA-like"/>
</dbReference>
<evidence type="ECO:0000313" key="11">
    <source>
        <dbReference type="Proteomes" id="UP000316095"/>
    </source>
</evidence>
<dbReference type="OrthoDB" id="219750at2"/>
<dbReference type="GO" id="GO:0008324">
    <property type="term" value="F:monoatomic cation transmembrane transporter activity"/>
    <property type="evidence" value="ECO:0007669"/>
    <property type="project" value="InterPro"/>
</dbReference>
<dbReference type="InterPro" id="IPR027463">
    <property type="entry name" value="AcrB_DN_DC_subdom"/>
</dbReference>
<proteinExistence type="inferred from homology"/>
<sequence>MLTRLIELSLHHRFAVLLGVVVLIAGGGYALSQLDVDAFPDTTPIMVQVNTTAPALSPEEIERQITYPIEQSLSGLPSLENIRSVSKYGFSQVVVTFEDGTDIYFARQVVGERLATVELPRGVGRPKMGPVATGLGEVFHYVLTYPGVDFNKLPDAERTRMLTELRTTHDWVVKPQLRTVAGTAEINSWGGYEKQFQVRIDPTGLVSRDLTFSEVVDALQENNRNVGGGNVDRMGEMLLVQGLGRTTDIPQIENIVIKAIDGVPVRIRDVASVEIGHEIRRGAVTADGNGEAVMGLGFMLMGENTHQYTDALKRKVKEIEANLPPGMTLVTMYDRTELVDSVIDTVRKNLFEGGLLVIAVLFVFLGNLRAGLIVALAIPLSMLFAFSGMWRFAISASLLSLGAIDFGLVVDSSVVMVENCVRHLSQANPLNRSRLERIRDAAVEVRGPTMFGELIIMIVYLPILTLEGIEGKMFRPMALTVIFALAGSMLLSMTLMPVLASLFLPKKMSHREPLLVRILKRLYRPVLHFTMHQKIAIIGFALAVLVVAFGMIAPNLGTEFMPQLSEGSVAINVVRLAGTQLDESMRFNTQMEKALIEEFPDEVAHVWSRIGSAEIATDPMGLELTDVFITLKPRKEWQKATTQAELTALFERKLRTLPGQRLAYTQPIKLRMDELGTGSRSDIAIKLYGDDLETLAAKATEIERVLLDVPGSADVGATQLTGQPMLQVKIKQDEIARYGVPASSVLDLVEAVGNRPVGDVFQGQLRFPLTVRLPDEYRNDPEKIASIPVTTPRGEQIPLGRLAEVNFTDGPSQISREWGQRRVTVSVNVRGRDVGSFVAEAEQKIADQVILPSARYYIEFGGQFEHMIQARQRLMIVVPVALVLIFTLLYVTYGNAIDTVRVFTGIPFAWTGGVIALWLRDMPFSISAAVGFVALSGVAVLDDMLLVSTIRQLRQRGYDLEAAVEQAALIRLRPVLMTTLVAALGFVPMAFSTGMGAEVQRPLATVVIGGVISAMVMSLLVLRVLYMIFQSPLGSADEIAHDDETPQKLNGEQIESEMFSESSTQRQLDRSGTDAR</sequence>
<keyword evidence="5 9" id="KW-0812">Transmembrane</keyword>
<dbReference type="InterPro" id="IPR001036">
    <property type="entry name" value="Acrflvin-R"/>
</dbReference>
<feature type="transmembrane region" description="Helical" evidence="9">
    <location>
        <begin position="926"/>
        <end position="950"/>
    </location>
</feature>
<dbReference type="Pfam" id="PF00873">
    <property type="entry name" value="ACR_tran"/>
    <property type="match status" value="1"/>
</dbReference>
<dbReference type="Gene3D" id="3.30.2090.10">
    <property type="entry name" value="Multidrug efflux transporter AcrB TolC docking domain, DN and DC subdomains"/>
    <property type="match status" value="2"/>
</dbReference>
<comment type="subcellular location">
    <subcellularLocation>
        <location evidence="1">Cell membrane</location>
        <topology evidence="1">Multi-pass membrane protein</topology>
    </subcellularLocation>
</comment>
<keyword evidence="6 9" id="KW-1133">Transmembrane helix</keyword>
<feature type="transmembrane region" description="Helical" evidence="9">
    <location>
        <begin position="874"/>
        <end position="893"/>
    </location>
</feature>
<evidence type="ECO:0000256" key="9">
    <source>
        <dbReference type="SAM" id="Phobius"/>
    </source>
</evidence>
<dbReference type="Gene3D" id="3.30.70.1320">
    <property type="entry name" value="Multidrug efflux transporter AcrB pore domain like"/>
    <property type="match status" value="1"/>
</dbReference>
<dbReference type="PRINTS" id="PR00702">
    <property type="entry name" value="ACRIFLAVINRP"/>
</dbReference>
<comment type="similarity">
    <text evidence="2">Belongs to the resistance-nodulation-cell division (RND) (TC 2.A.6) family.</text>
</comment>
<dbReference type="EMBL" id="SJPG01000001">
    <property type="protein sequence ID" value="TWT64363.1"/>
    <property type="molecule type" value="Genomic_DNA"/>
</dbReference>